<dbReference type="Proteomes" id="UP001152795">
    <property type="component" value="Unassembled WGS sequence"/>
</dbReference>
<proteinExistence type="predicted"/>
<name>A0A7D9IHG5_PARCT</name>
<dbReference type="OrthoDB" id="6758782at2759"/>
<feature type="domain" description="Helix-turn-helix" evidence="1">
    <location>
        <begin position="27"/>
        <end position="80"/>
    </location>
</feature>
<dbReference type="InterPro" id="IPR058912">
    <property type="entry name" value="HTH_animal"/>
</dbReference>
<comment type="caution">
    <text evidence="2">The sequence shown here is derived from an EMBL/GenBank/DDBJ whole genome shotgun (WGS) entry which is preliminary data.</text>
</comment>
<keyword evidence="3" id="KW-1185">Reference proteome</keyword>
<dbReference type="AlphaFoldDB" id="A0A7D9IHG5"/>
<evidence type="ECO:0000259" key="1">
    <source>
        <dbReference type="Pfam" id="PF26215"/>
    </source>
</evidence>
<dbReference type="EMBL" id="CACRXK020005421">
    <property type="protein sequence ID" value="CAB4006140.1"/>
    <property type="molecule type" value="Genomic_DNA"/>
</dbReference>
<protein>
    <recommendedName>
        <fullName evidence="1">Helix-turn-helix domain-containing protein</fullName>
    </recommendedName>
</protein>
<gene>
    <name evidence="2" type="ORF">PACLA_8A041934</name>
</gene>
<dbReference type="Pfam" id="PF26215">
    <property type="entry name" value="HTH_animal"/>
    <property type="match status" value="1"/>
</dbReference>
<feature type="non-terminal residue" evidence="2">
    <location>
        <position position="80"/>
    </location>
</feature>
<accession>A0A7D9IHG5</accession>
<evidence type="ECO:0000313" key="2">
    <source>
        <dbReference type="EMBL" id="CAB4006140.1"/>
    </source>
</evidence>
<dbReference type="PANTHER" id="PTHR21301">
    <property type="entry name" value="REVERSE TRANSCRIPTASE"/>
    <property type="match status" value="1"/>
</dbReference>
<evidence type="ECO:0000313" key="3">
    <source>
        <dbReference type="Proteomes" id="UP001152795"/>
    </source>
</evidence>
<sequence>MVVGWDTRSGNTIRTSVYRKPTSTDRLLDDLSYHPASHKSATIKTLVKRAHVISSSNEDLEAELKHLNEVFDVNNYSKPF</sequence>
<dbReference type="PANTHER" id="PTHR21301:SF10">
    <property type="entry name" value="REVERSE TRANSCRIPTASE DOMAIN-CONTAINING PROTEIN"/>
    <property type="match status" value="1"/>
</dbReference>
<organism evidence="2 3">
    <name type="scientific">Paramuricea clavata</name>
    <name type="common">Red gorgonian</name>
    <name type="synonym">Violescent sea-whip</name>
    <dbReference type="NCBI Taxonomy" id="317549"/>
    <lineage>
        <taxon>Eukaryota</taxon>
        <taxon>Metazoa</taxon>
        <taxon>Cnidaria</taxon>
        <taxon>Anthozoa</taxon>
        <taxon>Octocorallia</taxon>
        <taxon>Malacalcyonacea</taxon>
        <taxon>Plexauridae</taxon>
        <taxon>Paramuricea</taxon>
    </lineage>
</organism>
<reference evidence="2" key="1">
    <citation type="submission" date="2020-04" db="EMBL/GenBank/DDBJ databases">
        <authorList>
            <person name="Alioto T."/>
            <person name="Alioto T."/>
            <person name="Gomez Garrido J."/>
        </authorList>
    </citation>
    <scope>NUCLEOTIDE SEQUENCE</scope>
    <source>
        <strain evidence="2">A484AB</strain>
    </source>
</reference>